<keyword evidence="4 10" id="KW-0812">Transmembrane</keyword>
<dbReference type="Proteomes" id="UP000799438">
    <property type="component" value="Unassembled WGS sequence"/>
</dbReference>
<feature type="transmembrane region" description="Helical" evidence="10">
    <location>
        <begin position="256"/>
        <end position="287"/>
    </location>
</feature>
<feature type="domain" description="V-type proton ATPase subunit S1/VOA1 transmembrane" evidence="12">
    <location>
        <begin position="251"/>
        <end position="289"/>
    </location>
</feature>
<evidence type="ECO:0000256" key="2">
    <source>
        <dbReference type="ARBA" id="ARBA00008203"/>
    </source>
</evidence>
<evidence type="ECO:0000256" key="7">
    <source>
        <dbReference type="ARBA" id="ARBA00022989"/>
    </source>
</evidence>
<name>A0A6A6BCN7_9PEZI</name>
<dbReference type="InterPro" id="IPR037654">
    <property type="entry name" value="Big1"/>
</dbReference>
<feature type="chain" id="PRO_5025618524" description="Protein BIG1" evidence="11">
    <location>
        <begin position="19"/>
        <end position="300"/>
    </location>
</feature>
<sequence>MALRTFGALALSVSAASAFQGTSPLFLMSTSNGLSDFNAASGQLTSSSHASQAVEKFLSNCPSDSYVVVNQPGVTAEDFSTNWAAPILGQSLKGSQDDARIASSGSIREVVGGSDAESIVAYVEKQCKATRMHVDASSGYISLDDATPRVIKLDFTAPPTSLDERASALTENDAFLAALMKSVREGSYSVVYATTPPSEKQMPPPKQQHPMKGYEMDEQFPAGYKTEMKRDLTASRGNATADVALFEKYMFLSPGIFMGLSVTILLFLILYVGISAVAGLEVSYFAFTKEMGPAAQKKQQ</sequence>
<keyword evidence="9" id="KW-0961">Cell wall biogenesis/degradation</keyword>
<evidence type="ECO:0000256" key="1">
    <source>
        <dbReference type="ARBA" id="ARBA00004115"/>
    </source>
</evidence>
<evidence type="ECO:0000259" key="12">
    <source>
        <dbReference type="Pfam" id="PF20520"/>
    </source>
</evidence>
<keyword evidence="14" id="KW-1185">Reference proteome</keyword>
<dbReference type="GO" id="GO:0005789">
    <property type="term" value="C:endoplasmic reticulum membrane"/>
    <property type="evidence" value="ECO:0007669"/>
    <property type="project" value="UniProtKB-SubCell"/>
</dbReference>
<evidence type="ECO:0000256" key="8">
    <source>
        <dbReference type="ARBA" id="ARBA00023136"/>
    </source>
</evidence>
<dbReference type="PANTHER" id="PTHR28285:SF1">
    <property type="entry name" value="PROTEIN BIG1"/>
    <property type="match status" value="1"/>
</dbReference>
<evidence type="ECO:0000256" key="9">
    <source>
        <dbReference type="ARBA" id="ARBA00023316"/>
    </source>
</evidence>
<evidence type="ECO:0000313" key="14">
    <source>
        <dbReference type="Proteomes" id="UP000799438"/>
    </source>
</evidence>
<evidence type="ECO:0000256" key="4">
    <source>
        <dbReference type="ARBA" id="ARBA00022692"/>
    </source>
</evidence>
<dbReference type="GO" id="GO:0006078">
    <property type="term" value="P:(1-&gt;6)-beta-D-glucan biosynthetic process"/>
    <property type="evidence" value="ECO:0007669"/>
    <property type="project" value="TreeGrafter"/>
</dbReference>
<organism evidence="13 14">
    <name type="scientific">Aplosporella prunicola CBS 121167</name>
    <dbReference type="NCBI Taxonomy" id="1176127"/>
    <lineage>
        <taxon>Eukaryota</taxon>
        <taxon>Fungi</taxon>
        <taxon>Dikarya</taxon>
        <taxon>Ascomycota</taxon>
        <taxon>Pezizomycotina</taxon>
        <taxon>Dothideomycetes</taxon>
        <taxon>Dothideomycetes incertae sedis</taxon>
        <taxon>Botryosphaeriales</taxon>
        <taxon>Aplosporellaceae</taxon>
        <taxon>Aplosporella</taxon>
    </lineage>
</organism>
<gene>
    <name evidence="13" type="ORF">K452DRAFT_309772</name>
</gene>
<accession>A0A6A6BCN7</accession>
<comment type="similarity">
    <text evidence="2">Belongs to the BIG1 family.</text>
</comment>
<evidence type="ECO:0000256" key="10">
    <source>
        <dbReference type="SAM" id="Phobius"/>
    </source>
</evidence>
<dbReference type="GO" id="GO:0071555">
    <property type="term" value="P:cell wall organization"/>
    <property type="evidence" value="ECO:0007669"/>
    <property type="project" value="UniProtKB-KW"/>
</dbReference>
<evidence type="ECO:0000256" key="11">
    <source>
        <dbReference type="SAM" id="SignalP"/>
    </source>
</evidence>
<dbReference type="AlphaFoldDB" id="A0A6A6BCN7"/>
<dbReference type="GO" id="GO:0009272">
    <property type="term" value="P:fungal-type cell wall biogenesis"/>
    <property type="evidence" value="ECO:0007669"/>
    <property type="project" value="TreeGrafter"/>
</dbReference>
<keyword evidence="8 10" id="KW-0472">Membrane</keyword>
<evidence type="ECO:0000256" key="3">
    <source>
        <dbReference type="ARBA" id="ARBA00022089"/>
    </source>
</evidence>
<dbReference type="PANTHER" id="PTHR28285">
    <property type="entry name" value="PROTEIN BIG1"/>
    <property type="match status" value="1"/>
</dbReference>
<feature type="signal peptide" evidence="11">
    <location>
        <begin position="1"/>
        <end position="18"/>
    </location>
</feature>
<keyword evidence="7 10" id="KW-1133">Transmembrane helix</keyword>
<dbReference type="Pfam" id="PF20520">
    <property type="entry name" value="Ac45-VOA1_TM"/>
    <property type="match status" value="1"/>
</dbReference>
<evidence type="ECO:0000313" key="13">
    <source>
        <dbReference type="EMBL" id="KAF2140647.1"/>
    </source>
</evidence>
<dbReference type="OrthoDB" id="9985059at2759"/>
<reference evidence="13" key="1">
    <citation type="journal article" date="2020" name="Stud. Mycol.">
        <title>101 Dothideomycetes genomes: a test case for predicting lifestyles and emergence of pathogens.</title>
        <authorList>
            <person name="Haridas S."/>
            <person name="Albert R."/>
            <person name="Binder M."/>
            <person name="Bloem J."/>
            <person name="Labutti K."/>
            <person name="Salamov A."/>
            <person name="Andreopoulos B."/>
            <person name="Baker S."/>
            <person name="Barry K."/>
            <person name="Bills G."/>
            <person name="Bluhm B."/>
            <person name="Cannon C."/>
            <person name="Castanera R."/>
            <person name="Culley D."/>
            <person name="Daum C."/>
            <person name="Ezra D."/>
            <person name="Gonzalez J."/>
            <person name="Henrissat B."/>
            <person name="Kuo A."/>
            <person name="Liang C."/>
            <person name="Lipzen A."/>
            <person name="Lutzoni F."/>
            <person name="Magnuson J."/>
            <person name="Mondo S."/>
            <person name="Nolan M."/>
            <person name="Ohm R."/>
            <person name="Pangilinan J."/>
            <person name="Park H.-J."/>
            <person name="Ramirez L."/>
            <person name="Alfaro M."/>
            <person name="Sun H."/>
            <person name="Tritt A."/>
            <person name="Yoshinaga Y."/>
            <person name="Zwiers L.-H."/>
            <person name="Turgeon B."/>
            <person name="Goodwin S."/>
            <person name="Spatafora J."/>
            <person name="Crous P."/>
            <person name="Grigoriev I."/>
        </authorList>
    </citation>
    <scope>NUCLEOTIDE SEQUENCE</scope>
    <source>
        <strain evidence="13">CBS 121167</strain>
    </source>
</reference>
<evidence type="ECO:0000256" key="5">
    <source>
        <dbReference type="ARBA" id="ARBA00022729"/>
    </source>
</evidence>
<protein>
    <recommendedName>
        <fullName evidence="3">Protein BIG1</fullName>
    </recommendedName>
</protein>
<proteinExistence type="inferred from homology"/>
<keyword evidence="6" id="KW-0256">Endoplasmic reticulum</keyword>
<dbReference type="EMBL" id="ML995489">
    <property type="protein sequence ID" value="KAF2140647.1"/>
    <property type="molecule type" value="Genomic_DNA"/>
</dbReference>
<keyword evidence="5 11" id="KW-0732">Signal</keyword>
<dbReference type="GeneID" id="54300766"/>
<evidence type="ECO:0000256" key="6">
    <source>
        <dbReference type="ARBA" id="ARBA00022824"/>
    </source>
</evidence>
<dbReference type="RefSeq" id="XP_033396360.1">
    <property type="nucleotide sequence ID" value="XM_033543269.1"/>
</dbReference>
<comment type="subcellular location">
    <subcellularLocation>
        <location evidence="1">Endoplasmic reticulum membrane</location>
        <topology evidence="1">Single-pass type I membrane protein</topology>
    </subcellularLocation>
</comment>
<dbReference type="InterPro" id="IPR046756">
    <property type="entry name" value="VAS1/VOA1_TM"/>
</dbReference>